<dbReference type="GO" id="GO:0005829">
    <property type="term" value="C:cytosol"/>
    <property type="evidence" value="ECO:0007669"/>
    <property type="project" value="TreeGrafter"/>
</dbReference>
<feature type="domain" description="Translation initiation factor 3 N-terminal" evidence="8">
    <location>
        <begin position="1"/>
        <end position="47"/>
    </location>
</feature>
<dbReference type="GO" id="GO:0032790">
    <property type="term" value="P:ribosome disassembly"/>
    <property type="evidence" value="ECO:0007669"/>
    <property type="project" value="TreeGrafter"/>
</dbReference>
<dbReference type="SUPFAM" id="SSF54364">
    <property type="entry name" value="Translation initiation factor IF3, N-terminal domain"/>
    <property type="match status" value="1"/>
</dbReference>
<dbReference type="Pfam" id="PF00707">
    <property type="entry name" value="IF3_C"/>
    <property type="match status" value="1"/>
</dbReference>
<evidence type="ECO:0000256" key="3">
    <source>
        <dbReference type="ARBA" id="ARBA00022917"/>
    </source>
</evidence>
<dbReference type="SUPFAM" id="SSF55200">
    <property type="entry name" value="Translation initiation factor IF3, C-terminal domain"/>
    <property type="match status" value="1"/>
</dbReference>
<dbReference type="NCBIfam" id="TIGR00168">
    <property type="entry name" value="infC"/>
    <property type="match status" value="1"/>
</dbReference>
<protein>
    <recommendedName>
        <fullName evidence="4 5">Translation initiation factor IF-3</fullName>
    </recommendedName>
</protein>
<evidence type="ECO:0000256" key="6">
    <source>
        <dbReference type="SAM" id="MobiDB-lite"/>
    </source>
</evidence>
<sequence>MSIADALERARVAELDLVEVASQADPPVCRIMDYGKFRYEESQKLKESRKKTVQITMKEVKFKPKIGKADFDTKVRHMQEFLREGHKVKVTLQFRGREVAHPELGTKILHAVIEQLGSVAKVDTHARLEGRNMTMVLSPEKKAPKKADAKPAPKAQAAPAAEATATPVAPEQTPTEI</sequence>
<dbReference type="InterPro" id="IPR019813">
    <property type="entry name" value="Translation_initiation_fac3_CS"/>
</dbReference>
<dbReference type="PANTHER" id="PTHR10938:SF0">
    <property type="entry name" value="TRANSLATION INITIATION FACTOR IF-3, MITOCHONDRIAL"/>
    <property type="match status" value="1"/>
</dbReference>
<reference evidence="9" key="1">
    <citation type="journal article" date="2009" name="Environ. Microbiol.">
        <title>Comparative analyses of actinobacterial genomic fragments from Lake Kinneret.</title>
        <authorList>
            <person name="Philosof A."/>
            <person name="Sabehi G."/>
            <person name="Beja O."/>
        </authorList>
    </citation>
    <scope>NUCLEOTIDE SEQUENCE</scope>
</reference>
<evidence type="ECO:0000259" key="7">
    <source>
        <dbReference type="Pfam" id="PF00707"/>
    </source>
</evidence>
<accession>D0U627</accession>
<evidence type="ECO:0000256" key="4">
    <source>
        <dbReference type="NCBIfam" id="TIGR00168"/>
    </source>
</evidence>
<keyword evidence="2 5" id="KW-0396">Initiation factor</keyword>
<feature type="domain" description="Translation initiation factor 3 C-terminal" evidence="7">
    <location>
        <begin position="55"/>
        <end position="140"/>
    </location>
</feature>
<evidence type="ECO:0000256" key="1">
    <source>
        <dbReference type="ARBA" id="ARBA00005439"/>
    </source>
</evidence>
<dbReference type="InterPro" id="IPR036788">
    <property type="entry name" value="T_IF-3_C_sf"/>
</dbReference>
<dbReference type="InterPro" id="IPR019814">
    <property type="entry name" value="Translation_initiation_fac_3_N"/>
</dbReference>
<dbReference type="InterPro" id="IPR036787">
    <property type="entry name" value="T_IF-3_N_sf"/>
</dbReference>
<dbReference type="GO" id="GO:0016020">
    <property type="term" value="C:membrane"/>
    <property type="evidence" value="ECO:0007669"/>
    <property type="project" value="TreeGrafter"/>
</dbReference>
<dbReference type="GO" id="GO:0043022">
    <property type="term" value="F:ribosome binding"/>
    <property type="evidence" value="ECO:0007669"/>
    <property type="project" value="TreeGrafter"/>
</dbReference>
<name>D0U627_9ACTN</name>
<evidence type="ECO:0000313" key="9">
    <source>
        <dbReference type="EMBL" id="ACY25344.1"/>
    </source>
</evidence>
<comment type="subunit">
    <text evidence="5">Monomer.</text>
</comment>
<dbReference type="InterPro" id="IPR019815">
    <property type="entry name" value="Translation_initiation_fac_3_C"/>
</dbReference>
<proteinExistence type="inferred from homology"/>
<dbReference type="Pfam" id="PF05198">
    <property type="entry name" value="IF3_N"/>
    <property type="match status" value="1"/>
</dbReference>
<dbReference type="InterPro" id="IPR001288">
    <property type="entry name" value="Translation_initiation_fac_3"/>
</dbReference>
<dbReference type="FunFam" id="3.30.110.10:FF:000001">
    <property type="entry name" value="Translation initiation factor IF-3"/>
    <property type="match status" value="1"/>
</dbReference>
<dbReference type="AlphaFoldDB" id="D0U627"/>
<organism evidence="9">
    <name type="scientific">uncultured Actinomycetes bacterium</name>
    <dbReference type="NCBI Taxonomy" id="152507"/>
    <lineage>
        <taxon>Bacteria</taxon>
        <taxon>Bacillati</taxon>
        <taxon>Actinomycetota</taxon>
        <taxon>Actinomycetes</taxon>
        <taxon>environmental samples</taxon>
    </lineage>
</organism>
<comment type="function">
    <text evidence="5">IF-3 binds to the 30S ribosomal subunit and shifts the equilibrium between 70S ribosomes and their 50S and 30S subunits in favor of the free subunits, thus enhancing the availability of 30S subunits on which protein synthesis initiation begins.</text>
</comment>
<dbReference type="PANTHER" id="PTHR10938">
    <property type="entry name" value="TRANSLATION INITIATION FACTOR IF-3"/>
    <property type="match status" value="1"/>
</dbReference>
<keyword evidence="3 5" id="KW-0648">Protein biosynthesis</keyword>
<dbReference type="GO" id="GO:0003743">
    <property type="term" value="F:translation initiation factor activity"/>
    <property type="evidence" value="ECO:0007669"/>
    <property type="project" value="UniProtKB-UniRule"/>
</dbReference>
<evidence type="ECO:0000259" key="8">
    <source>
        <dbReference type="Pfam" id="PF05198"/>
    </source>
</evidence>
<comment type="subcellular location">
    <subcellularLocation>
        <location evidence="5">Cytoplasm</location>
    </subcellularLocation>
</comment>
<dbReference type="PROSITE" id="PS00938">
    <property type="entry name" value="IF3"/>
    <property type="match status" value="1"/>
</dbReference>
<feature type="compositionally biased region" description="Basic and acidic residues" evidence="6">
    <location>
        <begin position="139"/>
        <end position="151"/>
    </location>
</feature>
<comment type="similarity">
    <text evidence="1 5">Belongs to the IF-3 family.</text>
</comment>
<dbReference type="Gene3D" id="3.30.110.10">
    <property type="entry name" value="Translation initiation factor 3 (IF-3), C-terminal domain"/>
    <property type="match status" value="1"/>
</dbReference>
<dbReference type="Gene3D" id="3.10.20.80">
    <property type="entry name" value="Translation initiation factor 3 (IF-3), N-terminal domain"/>
    <property type="match status" value="1"/>
</dbReference>
<dbReference type="EMBL" id="GQ387491">
    <property type="protein sequence ID" value="ACY25344.1"/>
    <property type="molecule type" value="Genomic_DNA"/>
</dbReference>
<feature type="region of interest" description="Disordered" evidence="6">
    <location>
        <begin position="135"/>
        <end position="177"/>
    </location>
</feature>
<evidence type="ECO:0000256" key="2">
    <source>
        <dbReference type="ARBA" id="ARBA00022540"/>
    </source>
</evidence>
<evidence type="ECO:0000256" key="5">
    <source>
        <dbReference type="RuleBase" id="RU000646"/>
    </source>
</evidence>
<feature type="compositionally biased region" description="Low complexity" evidence="6">
    <location>
        <begin position="152"/>
        <end position="177"/>
    </location>
</feature>